<dbReference type="Gene3D" id="3.40.50.2000">
    <property type="entry name" value="Glycogen Phosphorylase B"/>
    <property type="match status" value="2"/>
</dbReference>
<organism evidence="1 2">
    <name type="scientific">Plantactinospora siamensis</name>
    <dbReference type="NCBI Taxonomy" id="555372"/>
    <lineage>
        <taxon>Bacteria</taxon>
        <taxon>Bacillati</taxon>
        <taxon>Actinomycetota</taxon>
        <taxon>Actinomycetes</taxon>
        <taxon>Micromonosporales</taxon>
        <taxon>Micromonosporaceae</taxon>
        <taxon>Plantactinospora</taxon>
    </lineage>
</organism>
<keyword evidence="1" id="KW-0328">Glycosyltransferase</keyword>
<sequence>MHVMITAVGARTEHWMDLFAVLAAQPDLTVTVVVADVSATARQELAAIEERTGLRYHVLAHRWSEGRTGHMASVLFDRDGLRSVAERDRPDVLHLIGESSYLSTWQMLRLRRRWWPRVPVTLYAAQNVVMRLPVPFPLLERHAYRSVDHALPITPAALAVLRAKGYHGPATIVPLGVDTARFAPAPVRAARSRPFTAGFVGRLEPHKGIRDLLCAGELLDCDLLLVGDGSLRPEVERAAARRPGRVTLRDWADHATLPGLIGRMDALVLPSVELVQRNVLPWVGIPLREQFGRVLVEAMACEVPVVGSEVGEIPYVIGPAGLTYPAGNATALVDRLAQLRDDPELARKFAALGRERAVGEFGWDRIAQTLCRIWSAEHDRARFRRRTDGVLAGSGGATTTGRS</sequence>
<keyword evidence="2" id="KW-1185">Reference proteome</keyword>
<keyword evidence="1" id="KW-0808">Transferase</keyword>
<dbReference type="PANTHER" id="PTHR45947:SF3">
    <property type="entry name" value="SULFOQUINOVOSYL TRANSFERASE SQD2"/>
    <property type="match status" value="1"/>
</dbReference>
<dbReference type="PANTHER" id="PTHR45947">
    <property type="entry name" value="SULFOQUINOVOSYL TRANSFERASE SQD2"/>
    <property type="match status" value="1"/>
</dbReference>
<dbReference type="CDD" id="cd03801">
    <property type="entry name" value="GT4_PimA-like"/>
    <property type="match status" value="1"/>
</dbReference>
<dbReference type="InterPro" id="IPR050194">
    <property type="entry name" value="Glycosyltransferase_grp1"/>
</dbReference>
<dbReference type="Pfam" id="PF13692">
    <property type="entry name" value="Glyco_trans_1_4"/>
    <property type="match status" value="1"/>
</dbReference>
<dbReference type="RefSeq" id="WP_377343145.1">
    <property type="nucleotide sequence ID" value="NZ_JBHLUE010000026.1"/>
</dbReference>
<name>A0ABV6P5L3_9ACTN</name>
<protein>
    <submittedName>
        <fullName evidence="1">Glycosyltransferase family 4 protein</fullName>
        <ecNumber evidence="1">2.4.-.-</ecNumber>
    </submittedName>
</protein>
<dbReference type="EC" id="2.4.-.-" evidence="1"/>
<gene>
    <name evidence="1" type="ORF">ACFFHU_27135</name>
</gene>
<dbReference type="Proteomes" id="UP001589894">
    <property type="component" value="Unassembled WGS sequence"/>
</dbReference>
<dbReference type="GO" id="GO:0016757">
    <property type="term" value="F:glycosyltransferase activity"/>
    <property type="evidence" value="ECO:0007669"/>
    <property type="project" value="UniProtKB-KW"/>
</dbReference>
<comment type="caution">
    <text evidence="1">The sequence shown here is derived from an EMBL/GenBank/DDBJ whole genome shotgun (WGS) entry which is preliminary data.</text>
</comment>
<dbReference type="SUPFAM" id="SSF53756">
    <property type="entry name" value="UDP-Glycosyltransferase/glycogen phosphorylase"/>
    <property type="match status" value="1"/>
</dbReference>
<evidence type="ECO:0000313" key="1">
    <source>
        <dbReference type="EMBL" id="MFC0567802.1"/>
    </source>
</evidence>
<evidence type="ECO:0000313" key="2">
    <source>
        <dbReference type="Proteomes" id="UP001589894"/>
    </source>
</evidence>
<reference evidence="1 2" key="1">
    <citation type="submission" date="2024-09" db="EMBL/GenBank/DDBJ databases">
        <authorList>
            <person name="Sun Q."/>
            <person name="Mori K."/>
        </authorList>
    </citation>
    <scope>NUCLEOTIDE SEQUENCE [LARGE SCALE GENOMIC DNA]</scope>
    <source>
        <strain evidence="1 2">TBRC 2205</strain>
    </source>
</reference>
<proteinExistence type="predicted"/>
<dbReference type="EMBL" id="JBHLUE010000026">
    <property type="protein sequence ID" value="MFC0567802.1"/>
    <property type="molecule type" value="Genomic_DNA"/>
</dbReference>
<accession>A0ABV6P5L3</accession>